<evidence type="ECO:0000256" key="1">
    <source>
        <dbReference type="ARBA" id="ARBA00022729"/>
    </source>
</evidence>
<dbReference type="AlphaFoldDB" id="A0A8D8MBX8"/>
<evidence type="ECO:0000256" key="4">
    <source>
        <dbReference type="SAM" id="SignalP"/>
    </source>
</evidence>
<dbReference type="InterPro" id="IPR010562">
    <property type="entry name" value="Haemolymph_juvenile_hormone-bd"/>
</dbReference>
<evidence type="ECO:0000313" key="5">
    <source>
        <dbReference type="EMBL" id="CAG6624416.1"/>
    </source>
</evidence>
<feature type="signal peptide" evidence="4">
    <location>
        <begin position="1"/>
        <end position="19"/>
    </location>
</feature>
<dbReference type="EMBL" id="HBUF01057156">
    <property type="protein sequence ID" value="CAG6624415.1"/>
    <property type="molecule type" value="Transcribed_RNA"/>
</dbReference>
<dbReference type="PANTHER" id="PTHR11008">
    <property type="entry name" value="PROTEIN TAKEOUT-LIKE PROTEIN"/>
    <property type="match status" value="1"/>
</dbReference>
<accession>A0A8D8MBX8</accession>
<dbReference type="EMBL" id="HBUF01233539">
    <property type="protein sequence ID" value="CAG6674332.1"/>
    <property type="molecule type" value="Transcribed_RNA"/>
</dbReference>
<dbReference type="EMBL" id="HBUF01395084">
    <property type="protein sequence ID" value="CAG6735215.1"/>
    <property type="molecule type" value="Transcribed_RNA"/>
</dbReference>
<dbReference type="Pfam" id="PF06585">
    <property type="entry name" value="JHBP"/>
    <property type="match status" value="1"/>
</dbReference>
<dbReference type="EMBL" id="HBUF01395086">
    <property type="protein sequence ID" value="CAG6735217.1"/>
    <property type="molecule type" value="Transcribed_RNA"/>
</dbReference>
<name>A0A8D8MBX8_9HEMI</name>
<dbReference type="EMBL" id="HBUF01057158">
    <property type="protein sequence ID" value="CAG6624417.1"/>
    <property type="molecule type" value="Transcribed_RNA"/>
</dbReference>
<dbReference type="Gene3D" id="3.15.10.30">
    <property type="entry name" value="Haemolymph juvenile hormone binding protein"/>
    <property type="match status" value="1"/>
</dbReference>
<feature type="chain" id="PRO_5036261448" evidence="4">
    <location>
        <begin position="20"/>
        <end position="246"/>
    </location>
</feature>
<dbReference type="EMBL" id="HBUF01057157">
    <property type="protein sequence ID" value="CAG6624416.1"/>
    <property type="molecule type" value="Transcribed_RNA"/>
</dbReference>
<dbReference type="EMBL" id="HBUF01233540">
    <property type="protein sequence ID" value="CAG6674333.1"/>
    <property type="molecule type" value="Transcribed_RNA"/>
</dbReference>
<evidence type="ECO:0000256" key="3">
    <source>
        <dbReference type="ARBA" id="ARBA00060902"/>
    </source>
</evidence>
<reference evidence="5" key="1">
    <citation type="submission" date="2021-05" db="EMBL/GenBank/DDBJ databases">
        <authorList>
            <person name="Alioto T."/>
            <person name="Alioto T."/>
            <person name="Gomez Garrido J."/>
        </authorList>
    </citation>
    <scope>NUCLEOTIDE SEQUENCE</scope>
</reference>
<dbReference type="GO" id="GO:0007623">
    <property type="term" value="P:circadian rhythm"/>
    <property type="evidence" value="ECO:0007669"/>
    <property type="project" value="UniProtKB-ARBA"/>
</dbReference>
<sequence length="246" mass="28138">MKTVFCCVALFCLAEIAQGAFIQCKLKDPKVNECIINQLRTLWIPNLKKAYPEYGVPTMDPHFLGDIKVTQGNKQVGLNYTASDVLFYGLSTLEIKKVDFNQRKREFNLWYFNKKFVQLNKYVAKGKILLFPINGHGKSNITILNSNVHITLKYDIVPDTKTNVKYVKVKSLDYRAKPGKAFMNFENLFNGDKYLSKQINDVINMNSDDLLPSFSPGVEKAIAQAWMGLASDFFSKISYDELFIQE</sequence>
<dbReference type="GO" id="GO:0005615">
    <property type="term" value="C:extracellular space"/>
    <property type="evidence" value="ECO:0007669"/>
    <property type="project" value="TreeGrafter"/>
</dbReference>
<dbReference type="EMBL" id="HBUF01395085">
    <property type="protein sequence ID" value="CAG6735216.1"/>
    <property type="molecule type" value="Transcribed_RNA"/>
</dbReference>
<proteinExistence type="inferred from homology"/>
<dbReference type="FunFam" id="3.15.10.30:FF:000001">
    <property type="entry name" value="Takeout-like protein 1"/>
    <property type="match status" value="1"/>
</dbReference>
<keyword evidence="2" id="KW-0090">Biological rhythms</keyword>
<protein>
    <submittedName>
        <fullName evidence="5">Protein takeout</fullName>
    </submittedName>
</protein>
<dbReference type="SMART" id="SM00700">
    <property type="entry name" value="JHBP"/>
    <property type="match status" value="1"/>
</dbReference>
<organism evidence="5">
    <name type="scientific">Cacopsylla melanoneura</name>
    <dbReference type="NCBI Taxonomy" id="428564"/>
    <lineage>
        <taxon>Eukaryota</taxon>
        <taxon>Metazoa</taxon>
        <taxon>Ecdysozoa</taxon>
        <taxon>Arthropoda</taxon>
        <taxon>Hexapoda</taxon>
        <taxon>Insecta</taxon>
        <taxon>Pterygota</taxon>
        <taxon>Neoptera</taxon>
        <taxon>Paraneoptera</taxon>
        <taxon>Hemiptera</taxon>
        <taxon>Sternorrhyncha</taxon>
        <taxon>Psylloidea</taxon>
        <taxon>Psyllidae</taxon>
        <taxon>Psyllinae</taxon>
        <taxon>Cacopsylla</taxon>
    </lineage>
</organism>
<dbReference type="InterPro" id="IPR038606">
    <property type="entry name" value="To_sf"/>
</dbReference>
<evidence type="ECO:0000256" key="2">
    <source>
        <dbReference type="ARBA" id="ARBA00023108"/>
    </source>
</evidence>
<dbReference type="PANTHER" id="PTHR11008:SF41">
    <property type="entry name" value="RE70318P"/>
    <property type="match status" value="1"/>
</dbReference>
<comment type="similarity">
    <text evidence="3">Belongs to the TO family.</text>
</comment>
<keyword evidence="1 4" id="KW-0732">Signal</keyword>
<dbReference type="EMBL" id="HBUF01233538">
    <property type="protein sequence ID" value="CAG6674331.1"/>
    <property type="molecule type" value="Transcribed_RNA"/>
</dbReference>